<keyword evidence="5 7" id="KW-0496">Mitochondrion</keyword>
<feature type="binding site" evidence="7">
    <location>
        <begin position="62"/>
        <end position="64"/>
    </location>
    <ligand>
        <name>AMP</name>
        <dbReference type="ChEBI" id="CHEBI:456215"/>
    </ligand>
</feature>
<dbReference type="Proteomes" id="UP001174909">
    <property type="component" value="Unassembled WGS sequence"/>
</dbReference>
<organism evidence="9 10">
    <name type="scientific">Geodia barretti</name>
    <name type="common">Barrett's horny sponge</name>
    <dbReference type="NCBI Taxonomy" id="519541"/>
    <lineage>
        <taxon>Eukaryota</taxon>
        <taxon>Metazoa</taxon>
        <taxon>Porifera</taxon>
        <taxon>Demospongiae</taxon>
        <taxon>Heteroscleromorpha</taxon>
        <taxon>Tetractinellida</taxon>
        <taxon>Astrophorina</taxon>
        <taxon>Geodiidae</taxon>
        <taxon>Geodia</taxon>
    </lineage>
</organism>
<feature type="binding site" evidence="7">
    <location>
        <begin position="15"/>
        <end position="20"/>
    </location>
    <ligand>
        <name>GTP</name>
        <dbReference type="ChEBI" id="CHEBI:37565"/>
    </ligand>
</feature>
<dbReference type="GO" id="GO:0005524">
    <property type="term" value="F:ATP binding"/>
    <property type="evidence" value="ECO:0007669"/>
    <property type="project" value="InterPro"/>
</dbReference>
<evidence type="ECO:0000256" key="4">
    <source>
        <dbReference type="ARBA" id="ARBA00022777"/>
    </source>
</evidence>
<dbReference type="GO" id="GO:0046899">
    <property type="term" value="F:nucleoside triphosphate adenylate kinase activity"/>
    <property type="evidence" value="ECO:0007669"/>
    <property type="project" value="UniProtKB-UniRule"/>
</dbReference>
<feature type="binding site" evidence="7">
    <location>
        <begin position="88"/>
        <end position="91"/>
    </location>
    <ligand>
        <name>AMP</name>
        <dbReference type="ChEBI" id="CHEBI:456215"/>
    </ligand>
</feature>
<feature type="binding site" evidence="7">
    <location>
        <position position="169"/>
    </location>
    <ligand>
        <name>AMP</name>
        <dbReference type="ChEBI" id="CHEBI:456215"/>
    </ligand>
</feature>
<evidence type="ECO:0000256" key="1">
    <source>
        <dbReference type="ARBA" id="ARBA00004305"/>
    </source>
</evidence>
<protein>
    <recommendedName>
        <fullName evidence="7">GTP:AMP phosphotransferase, mitochondrial</fullName>
        <ecNumber evidence="7">2.7.4.10</ecNumber>
    </recommendedName>
    <alternativeName>
        <fullName evidence="7">Adenylate kinase 3</fullName>
        <shortName evidence="7">AK 3</shortName>
    </alternativeName>
</protein>
<feature type="binding site" evidence="7">
    <location>
        <begin position="134"/>
        <end position="135"/>
    </location>
    <ligand>
        <name>GTP</name>
        <dbReference type="ChEBI" id="CHEBI:37565"/>
    </ligand>
</feature>
<dbReference type="GO" id="GO:0006172">
    <property type="term" value="P:ADP biosynthetic process"/>
    <property type="evidence" value="ECO:0007669"/>
    <property type="project" value="UniProtKB-UniRule"/>
</dbReference>
<dbReference type="InterPro" id="IPR027417">
    <property type="entry name" value="P-loop_NTPase"/>
</dbReference>
<dbReference type="GO" id="GO:0046039">
    <property type="term" value="P:GTP metabolic process"/>
    <property type="evidence" value="ECO:0007669"/>
    <property type="project" value="UniProtKB-UniRule"/>
</dbReference>
<dbReference type="InterPro" id="IPR007862">
    <property type="entry name" value="Adenylate_kinase_lid-dom"/>
</dbReference>
<dbReference type="CDD" id="cd01428">
    <property type="entry name" value="ADK"/>
    <property type="match status" value="1"/>
</dbReference>
<comment type="subunit">
    <text evidence="7">Monomer.</text>
</comment>
<dbReference type="GO" id="GO:0046041">
    <property type="term" value="P:ITP metabolic process"/>
    <property type="evidence" value="ECO:0007669"/>
    <property type="project" value="UniProtKB-UniRule"/>
</dbReference>
<comment type="function">
    <text evidence="7">Involved in maintaining the homeostasis of cellular nucleotides by catalyzing the interconversion of nucleoside phosphates. Has GTP:AMP phosphotransferase and ITP:AMP phosphotransferase activities.</text>
</comment>
<sequence length="216" mass="24302">MTSRVLRVIIMGPPGAGKGTISSRIASAFKLPHLSSGDLLRTHISQGTHIGREAKRYTSEGLLVPDQTMVSLILDSISGSELRWLLDGFPRTLPQAKALSENVGVDTVINLDVPDSTIIDRIKGRRVHLPSGRVYHDEYNPPKVARLDDHTGEELIQRPDDHPDTVRERLQHYNSQTRPVLDYYEKLNLLRSFTGTESDVLWPQIETFLHSEFSTE</sequence>
<evidence type="ECO:0000256" key="6">
    <source>
        <dbReference type="ARBA" id="ARBA00023134"/>
    </source>
</evidence>
<feature type="region of interest" description="LID" evidence="7">
    <location>
        <begin position="124"/>
        <end position="161"/>
    </location>
</feature>
<comment type="caution">
    <text evidence="9">The sequence shown here is derived from an EMBL/GenBank/DDBJ whole genome shotgun (WGS) entry which is preliminary data.</text>
</comment>
<dbReference type="InterPro" id="IPR028586">
    <property type="entry name" value="AK3/Ak4_mitochondrial"/>
</dbReference>
<comment type="subcellular location">
    <subcellularLocation>
        <location evidence="1 7">Mitochondrion matrix</location>
    </subcellularLocation>
</comment>
<feature type="binding site" evidence="7">
    <location>
        <position position="158"/>
    </location>
    <ligand>
        <name>AMP</name>
        <dbReference type="ChEBI" id="CHEBI:456215"/>
    </ligand>
</feature>
<evidence type="ECO:0000313" key="10">
    <source>
        <dbReference type="Proteomes" id="UP001174909"/>
    </source>
</evidence>
<evidence type="ECO:0000259" key="8">
    <source>
        <dbReference type="Pfam" id="PF05191"/>
    </source>
</evidence>
<dbReference type="PROSITE" id="PS00113">
    <property type="entry name" value="ADENYLATE_KINASE"/>
    <property type="match status" value="1"/>
</dbReference>
<dbReference type="PANTHER" id="PTHR23359">
    <property type="entry name" value="NUCLEOTIDE KINASE"/>
    <property type="match status" value="1"/>
</dbReference>
<keyword evidence="2 7" id="KW-0808">Transferase</keyword>
<dbReference type="InterPro" id="IPR006259">
    <property type="entry name" value="Adenyl_kin_sub"/>
</dbReference>
<dbReference type="AlphaFoldDB" id="A0AA35RIR9"/>
<reference evidence="9" key="1">
    <citation type="submission" date="2023-03" db="EMBL/GenBank/DDBJ databases">
        <authorList>
            <person name="Steffen K."/>
            <person name="Cardenas P."/>
        </authorList>
    </citation>
    <scope>NUCLEOTIDE SEQUENCE</scope>
</reference>
<evidence type="ECO:0000256" key="7">
    <source>
        <dbReference type="HAMAP-Rule" id="MF_03169"/>
    </source>
</evidence>
<feature type="domain" description="Adenylate kinase active site lid" evidence="8">
    <location>
        <begin position="125"/>
        <end position="160"/>
    </location>
</feature>
<feature type="binding site" evidence="7">
    <location>
        <position position="125"/>
    </location>
    <ligand>
        <name>GTP</name>
        <dbReference type="ChEBI" id="CHEBI:37565"/>
    </ligand>
</feature>
<dbReference type="Gene3D" id="3.40.50.300">
    <property type="entry name" value="P-loop containing nucleotide triphosphate hydrolases"/>
    <property type="match status" value="1"/>
</dbReference>
<name>A0AA35RIR9_GEOBA</name>
<evidence type="ECO:0000256" key="5">
    <source>
        <dbReference type="ARBA" id="ARBA00023128"/>
    </source>
</evidence>
<feature type="region of interest" description="NMPbind" evidence="7">
    <location>
        <begin position="35"/>
        <end position="64"/>
    </location>
</feature>
<keyword evidence="4 7" id="KW-0418">Kinase</keyword>
<dbReference type="Pfam" id="PF00406">
    <property type="entry name" value="ADK"/>
    <property type="match status" value="1"/>
</dbReference>
<feature type="binding site" evidence="7">
    <location>
        <position position="198"/>
    </location>
    <ligand>
        <name>GTP</name>
        <dbReference type="ChEBI" id="CHEBI:37565"/>
    </ligand>
</feature>
<dbReference type="NCBIfam" id="TIGR01351">
    <property type="entry name" value="adk"/>
    <property type="match status" value="1"/>
</dbReference>
<dbReference type="PRINTS" id="PR00094">
    <property type="entry name" value="ADENYLTKNASE"/>
</dbReference>
<comment type="domain">
    <text evidence="7">Consists of three domains, a large central CORE domain and two small peripheral domains, NMPbind and LID, which undergo movements during catalysis. The LID domain closes over the site of phosphoryl transfer upon GTP binding. Assembling and dissambling the active center during each catalytic cycle provides an effective means to prevent GTP hydrolysis.</text>
</comment>
<gene>
    <name evidence="9" type="ORF">GBAR_LOCUS7391</name>
</gene>
<comment type="catalytic activity">
    <reaction evidence="7">
        <text>a ribonucleoside 5'-triphosphate + AMP = a ribonucleoside 5'-diphosphate + ADP</text>
        <dbReference type="Rhea" id="RHEA:13749"/>
        <dbReference type="ChEBI" id="CHEBI:57930"/>
        <dbReference type="ChEBI" id="CHEBI:61557"/>
        <dbReference type="ChEBI" id="CHEBI:456215"/>
        <dbReference type="ChEBI" id="CHEBI:456216"/>
        <dbReference type="EC" id="2.7.4.10"/>
    </reaction>
</comment>
<accession>A0AA35RIR9</accession>
<dbReference type="HAMAP" id="MF_00235">
    <property type="entry name" value="Adenylate_kinase_Adk"/>
    <property type="match status" value="1"/>
</dbReference>
<feature type="binding site" evidence="7">
    <location>
        <position position="95"/>
    </location>
    <ligand>
        <name>AMP</name>
        <dbReference type="ChEBI" id="CHEBI:456215"/>
    </ligand>
</feature>
<dbReference type="EC" id="2.7.4.10" evidence="7"/>
<evidence type="ECO:0000256" key="3">
    <source>
        <dbReference type="ARBA" id="ARBA00022741"/>
    </source>
</evidence>
<dbReference type="SUPFAM" id="SSF52540">
    <property type="entry name" value="P-loop containing nucleoside triphosphate hydrolases"/>
    <property type="match status" value="1"/>
</dbReference>
<evidence type="ECO:0000256" key="2">
    <source>
        <dbReference type="ARBA" id="ARBA00022679"/>
    </source>
</evidence>
<dbReference type="InterPro" id="IPR000850">
    <property type="entry name" value="Adenylat/UMP-CMP_kin"/>
</dbReference>
<keyword evidence="10" id="KW-1185">Reference proteome</keyword>
<dbReference type="GO" id="GO:0004017">
    <property type="term" value="F:AMP kinase activity"/>
    <property type="evidence" value="ECO:0007669"/>
    <property type="project" value="InterPro"/>
</dbReference>
<dbReference type="InterPro" id="IPR033690">
    <property type="entry name" value="Adenylat_kinase_CS"/>
</dbReference>
<dbReference type="GO" id="GO:0005525">
    <property type="term" value="F:GTP binding"/>
    <property type="evidence" value="ECO:0007669"/>
    <property type="project" value="UniProtKB-KW"/>
</dbReference>
<evidence type="ECO:0000313" key="9">
    <source>
        <dbReference type="EMBL" id="CAI8011463.1"/>
    </source>
</evidence>
<keyword evidence="6 7" id="KW-0342">GTP-binding</keyword>
<dbReference type="EMBL" id="CASHTH010001102">
    <property type="protein sequence ID" value="CAI8011463.1"/>
    <property type="molecule type" value="Genomic_DNA"/>
</dbReference>
<proteinExistence type="inferred from homology"/>
<dbReference type="Pfam" id="PF05191">
    <property type="entry name" value="ADK_lid"/>
    <property type="match status" value="1"/>
</dbReference>
<keyword evidence="3 7" id="KW-0547">Nucleotide-binding</keyword>
<feature type="binding site" evidence="7">
    <location>
        <position position="41"/>
    </location>
    <ligand>
        <name>AMP</name>
        <dbReference type="ChEBI" id="CHEBI:456215"/>
    </ligand>
</feature>
<dbReference type="FunFam" id="3.40.50.300:FF:000106">
    <property type="entry name" value="Adenylate kinase mitochondrial"/>
    <property type="match status" value="1"/>
</dbReference>
<comment type="similarity">
    <text evidence="7">Belongs to the adenylate kinase family. AK3 subfamily.</text>
</comment>
<dbReference type="HAMAP" id="MF_03169">
    <property type="entry name" value="Adenylate_kinase_AK3"/>
    <property type="match status" value="1"/>
</dbReference>
<dbReference type="GO" id="GO:0046033">
    <property type="term" value="P:AMP metabolic process"/>
    <property type="evidence" value="ECO:0007669"/>
    <property type="project" value="UniProtKB-UniRule"/>
</dbReference>
<feature type="binding site" evidence="7">
    <location>
        <position position="36"/>
    </location>
    <ligand>
        <name>AMP</name>
        <dbReference type="ChEBI" id="CHEBI:456215"/>
    </ligand>
</feature>
<dbReference type="GO" id="GO:0005759">
    <property type="term" value="C:mitochondrial matrix"/>
    <property type="evidence" value="ECO:0007669"/>
    <property type="project" value="UniProtKB-SubCell"/>
</dbReference>